<dbReference type="Proteomes" id="UP001166674">
    <property type="component" value="Unassembled WGS sequence"/>
</dbReference>
<dbReference type="AlphaFoldDB" id="A0AA41N5I0"/>
<dbReference type="InterPro" id="IPR040441">
    <property type="entry name" value="CFA20/CFAP20DC"/>
</dbReference>
<feature type="compositionally biased region" description="Polar residues" evidence="1">
    <location>
        <begin position="107"/>
        <end position="123"/>
    </location>
</feature>
<sequence length="193" mass="21832">GAFVEIFSAQGKNPGAKWKILGSPSVIWKEFDKEVKSFVFVLEGSSQTNKIQLPKENKQIHEWIFPENDDHIPHLESGRQSLLLDDSITSHLCLEASKDSERDQQAEETQSFPKNIFTFSSRPRSAPHGKTQNLSPEECPFIWDLKEDNSMTRGDAQLEDDFYGGDSSQEVHCLMSKVALKHSISISSNKHSR</sequence>
<dbReference type="PANTHER" id="PTHR12458">
    <property type="entry name" value="ORF PROTEIN"/>
    <property type="match status" value="1"/>
</dbReference>
<feature type="non-terminal residue" evidence="3">
    <location>
        <position position="1"/>
    </location>
</feature>
<evidence type="ECO:0000256" key="1">
    <source>
        <dbReference type="SAM" id="MobiDB-lite"/>
    </source>
</evidence>
<keyword evidence="4" id="KW-1185">Reference proteome</keyword>
<name>A0AA41N5I0_SCICA</name>
<dbReference type="EMBL" id="JAATJV010391818">
    <property type="protein sequence ID" value="MBZ3884178.1"/>
    <property type="molecule type" value="Genomic_DNA"/>
</dbReference>
<evidence type="ECO:0000313" key="3">
    <source>
        <dbReference type="EMBL" id="MBZ3884178.1"/>
    </source>
</evidence>
<evidence type="ECO:0000313" key="4">
    <source>
        <dbReference type="Proteomes" id="UP001166674"/>
    </source>
</evidence>
<feature type="region of interest" description="Disordered" evidence="1">
    <location>
        <begin position="97"/>
        <end position="138"/>
    </location>
</feature>
<dbReference type="InterPro" id="IPR007714">
    <property type="entry name" value="CFA20_dom"/>
</dbReference>
<protein>
    <recommendedName>
        <fullName evidence="2">CFA20 domain-containing protein</fullName>
    </recommendedName>
</protein>
<dbReference type="Pfam" id="PF05018">
    <property type="entry name" value="CFA20_dom"/>
    <property type="match status" value="1"/>
</dbReference>
<comment type="caution">
    <text evidence="3">The sequence shown here is derived from an EMBL/GenBank/DDBJ whole genome shotgun (WGS) entry which is preliminary data.</text>
</comment>
<organism evidence="3 4">
    <name type="scientific">Sciurus carolinensis</name>
    <name type="common">Eastern gray squirrel</name>
    <dbReference type="NCBI Taxonomy" id="30640"/>
    <lineage>
        <taxon>Eukaryota</taxon>
        <taxon>Metazoa</taxon>
        <taxon>Chordata</taxon>
        <taxon>Craniata</taxon>
        <taxon>Vertebrata</taxon>
        <taxon>Euteleostomi</taxon>
        <taxon>Mammalia</taxon>
        <taxon>Eutheria</taxon>
        <taxon>Euarchontoglires</taxon>
        <taxon>Glires</taxon>
        <taxon>Rodentia</taxon>
        <taxon>Sciuromorpha</taxon>
        <taxon>Sciuridae</taxon>
        <taxon>Sciurinae</taxon>
        <taxon>Sciurini</taxon>
        <taxon>Sciurus</taxon>
    </lineage>
</organism>
<reference evidence="3" key="1">
    <citation type="submission" date="2020-03" db="EMBL/GenBank/DDBJ databases">
        <title>Studies in the Genomics of Life Span.</title>
        <authorList>
            <person name="Glass D."/>
        </authorList>
    </citation>
    <scope>NUCLEOTIDE SEQUENCE</scope>
    <source>
        <strain evidence="3">SUZIE</strain>
        <tissue evidence="3">Muscle</tissue>
    </source>
</reference>
<proteinExistence type="predicted"/>
<accession>A0AA41N5I0</accession>
<evidence type="ECO:0000259" key="2">
    <source>
        <dbReference type="Pfam" id="PF05018"/>
    </source>
</evidence>
<feature type="domain" description="CFA20" evidence="2">
    <location>
        <begin position="2"/>
        <end position="59"/>
    </location>
</feature>
<gene>
    <name evidence="3" type="ORF">SUZIE_176640</name>
</gene>